<evidence type="ECO:0000313" key="2">
    <source>
        <dbReference type="EMBL" id="QIH42429.1"/>
    </source>
</evidence>
<dbReference type="Pfam" id="PF03646">
    <property type="entry name" value="FlaG"/>
    <property type="match status" value="1"/>
</dbReference>
<dbReference type="Gene3D" id="3.30.160.170">
    <property type="entry name" value="FlaG-like"/>
    <property type="match status" value="1"/>
</dbReference>
<organism evidence="2 3">
    <name type="scientific">Vibrio ziniensis</name>
    <dbReference type="NCBI Taxonomy" id="2711221"/>
    <lineage>
        <taxon>Bacteria</taxon>
        <taxon>Pseudomonadati</taxon>
        <taxon>Pseudomonadota</taxon>
        <taxon>Gammaproteobacteria</taxon>
        <taxon>Vibrionales</taxon>
        <taxon>Vibrionaceae</taxon>
        <taxon>Vibrio</taxon>
    </lineage>
</organism>
<keyword evidence="2" id="KW-0282">Flagellum</keyword>
<dbReference type="SUPFAM" id="SSF160214">
    <property type="entry name" value="FlaG-like"/>
    <property type="match status" value="1"/>
</dbReference>
<gene>
    <name evidence="2" type="primary">flaG</name>
    <name evidence="2" type="ORF">G5S32_10655</name>
</gene>
<dbReference type="Proteomes" id="UP000503003">
    <property type="component" value="Chromosome 1"/>
</dbReference>
<proteinExistence type="predicted"/>
<dbReference type="NCBIfam" id="NF006465">
    <property type="entry name" value="PRK08868.1"/>
    <property type="match status" value="1"/>
</dbReference>
<keyword evidence="2" id="KW-0969">Cilium</keyword>
<feature type="region of interest" description="Disordered" evidence="1">
    <location>
        <begin position="16"/>
        <end position="53"/>
    </location>
</feature>
<evidence type="ECO:0000256" key="1">
    <source>
        <dbReference type="SAM" id="MobiDB-lite"/>
    </source>
</evidence>
<accession>A0A6G7CJZ8</accession>
<keyword evidence="2" id="KW-0966">Cell projection</keyword>
<keyword evidence="3" id="KW-1185">Reference proteome</keyword>
<feature type="compositionally biased region" description="Basic and acidic residues" evidence="1">
    <location>
        <begin position="34"/>
        <end position="49"/>
    </location>
</feature>
<name>A0A6G7CJZ8_9VIBR</name>
<dbReference type="RefSeq" id="WP_165311998.1">
    <property type="nucleotide sequence ID" value="NZ_CP049331.1"/>
</dbReference>
<dbReference type="EMBL" id="CP049331">
    <property type="protein sequence ID" value="QIH42429.1"/>
    <property type="molecule type" value="Genomic_DNA"/>
</dbReference>
<dbReference type="KEGG" id="vzi:G5S32_10655"/>
<dbReference type="AlphaFoldDB" id="A0A6G7CJZ8"/>
<dbReference type="InterPro" id="IPR005186">
    <property type="entry name" value="FlaG"/>
</dbReference>
<reference evidence="2 3" key="1">
    <citation type="submission" date="2020-02" db="EMBL/GenBank/DDBJ databases">
        <title>A complete genome of a marine bacterium Vibrio sp. ZWAL4003 isolated from the mangrove sediment with the ability to degrade polysaccharides.</title>
        <authorList>
            <person name="Wu J."/>
            <person name="Qu W."/>
            <person name="Zeng R."/>
        </authorList>
    </citation>
    <scope>NUCLEOTIDE SEQUENCE [LARGE SCALE GENOMIC DNA]</scope>
    <source>
        <strain evidence="2 3">ZWAL4003</strain>
    </source>
</reference>
<dbReference type="PANTHER" id="PTHR37166:SF1">
    <property type="entry name" value="PROTEIN FLAG"/>
    <property type="match status" value="1"/>
</dbReference>
<sequence length="153" mass="17337">METPLYTSNVQPFGSQSGIKFASEKESVSNISTSKREERPIESSEKVSEHITNQVKKTKQLSIEAAIESSRERDKLNEERRAKMVEQVSEFVNSINKGLAFRIDEESGHDVVTVYEASTGDIIRQIPEEEMLEVLRRLSRQQDHKSGLLSAKV</sequence>
<dbReference type="PANTHER" id="PTHR37166">
    <property type="entry name" value="PROTEIN FLAG"/>
    <property type="match status" value="1"/>
</dbReference>
<protein>
    <submittedName>
        <fullName evidence="2">Flagellar protein FlaG</fullName>
    </submittedName>
</protein>
<dbReference type="InterPro" id="IPR035924">
    <property type="entry name" value="FlaG-like_sf"/>
</dbReference>
<evidence type="ECO:0000313" key="3">
    <source>
        <dbReference type="Proteomes" id="UP000503003"/>
    </source>
</evidence>